<protein>
    <submittedName>
        <fullName evidence="1">Uncharacterized protein</fullName>
    </submittedName>
</protein>
<name>A0ACC8X8C9_9FIRM</name>
<sequence length="150" mass="15239">MAITSAICSSFKQELLQGKHSFESSGGHTFKIALFTSSASLGASTTDYSTSNEITNTSGTAYTAGGATLTNTGVGLTGTTAFTDFSDVEYTSASFTANGALIYNTTTDGGSSTTDAVCVIAFGGDKTASNGTFKIEFPANDSSNAIIRLA</sequence>
<evidence type="ECO:0000313" key="2">
    <source>
        <dbReference type="Proteomes" id="UP000188605"/>
    </source>
</evidence>
<dbReference type="Proteomes" id="UP000188605">
    <property type="component" value="Unassembled WGS sequence"/>
</dbReference>
<organism evidence="1 2">
    <name type="scientific">Candidatus Epulonipiscium fishelsonii</name>
    <dbReference type="NCBI Taxonomy" id="77094"/>
    <lineage>
        <taxon>Bacteria</taxon>
        <taxon>Bacillati</taxon>
        <taxon>Bacillota</taxon>
        <taxon>Clostridia</taxon>
        <taxon>Lachnospirales</taxon>
        <taxon>Lachnospiraceae</taxon>
        <taxon>Candidatus Epulonipiscium</taxon>
    </lineage>
</organism>
<dbReference type="EMBL" id="LJDB01000095">
    <property type="protein sequence ID" value="ONI38166.1"/>
    <property type="molecule type" value="Genomic_DNA"/>
</dbReference>
<gene>
    <name evidence="1" type="ORF">AN396_11380</name>
</gene>
<reference evidence="1" key="1">
    <citation type="submission" date="2016-08" db="EMBL/GenBank/DDBJ databases">
        <authorList>
            <person name="Ngugi D.K."/>
            <person name="Miyake S."/>
            <person name="Stingl U."/>
        </authorList>
    </citation>
    <scope>NUCLEOTIDE SEQUENCE</scope>
    <source>
        <strain evidence="1">SCG-B11WGA-EpuloA1</strain>
    </source>
</reference>
<keyword evidence="2" id="KW-1185">Reference proteome</keyword>
<proteinExistence type="predicted"/>
<comment type="caution">
    <text evidence="1">The sequence shown here is derived from an EMBL/GenBank/DDBJ whole genome shotgun (WGS) entry which is preliminary data.</text>
</comment>
<evidence type="ECO:0000313" key="1">
    <source>
        <dbReference type="EMBL" id="ONI38166.1"/>
    </source>
</evidence>
<accession>A0ACC8X8C9</accession>